<protein>
    <submittedName>
        <fullName evidence="2">Uncharacterized protein</fullName>
    </submittedName>
</protein>
<accession>A0A378YTK0</accession>
<keyword evidence="1" id="KW-0812">Transmembrane</keyword>
<feature type="transmembrane region" description="Helical" evidence="1">
    <location>
        <begin position="46"/>
        <end position="67"/>
    </location>
</feature>
<keyword evidence="1" id="KW-1133">Transmembrane helix</keyword>
<evidence type="ECO:0000313" key="3">
    <source>
        <dbReference type="Proteomes" id="UP000254573"/>
    </source>
</evidence>
<reference evidence="2 3" key="1">
    <citation type="submission" date="2018-06" db="EMBL/GenBank/DDBJ databases">
        <authorList>
            <consortium name="Pathogen Informatics"/>
            <person name="Doyle S."/>
        </authorList>
    </citation>
    <scope>NUCLEOTIDE SEQUENCE [LARGE SCALE GENOMIC DNA]</scope>
    <source>
        <strain evidence="2 3">NCTC13160</strain>
    </source>
</reference>
<feature type="transmembrane region" description="Helical" evidence="1">
    <location>
        <begin position="87"/>
        <end position="110"/>
    </location>
</feature>
<keyword evidence="1" id="KW-0472">Membrane</keyword>
<evidence type="ECO:0000313" key="2">
    <source>
        <dbReference type="EMBL" id="SUA80492.1"/>
    </source>
</evidence>
<dbReference type="AlphaFoldDB" id="A0A378YTK0"/>
<gene>
    <name evidence="2" type="ORF">NCTC13160_03770</name>
</gene>
<dbReference type="EMBL" id="UGSG01000001">
    <property type="protein sequence ID" value="SUA80492.1"/>
    <property type="molecule type" value="Genomic_DNA"/>
</dbReference>
<proteinExistence type="predicted"/>
<feature type="transmembrane region" description="Helical" evidence="1">
    <location>
        <begin position="12"/>
        <end position="40"/>
    </location>
</feature>
<dbReference type="Proteomes" id="UP000254573">
    <property type="component" value="Unassembled WGS sequence"/>
</dbReference>
<name>A0A378YTK0_9BURK</name>
<sequence>MRWGFDMQRDILARVMYAVCAIYMALAAIDSPCSLAALMVDFSGTAGALISCGTAVLATSLLADVLVNDVMPAQFALPWAVNLRHWIYVGVAFGYLVPPFVAVQVFRGAGVGFGDWASYVLHIGMAVFGVALAMRDAINKHRTQRGDACNKLSS</sequence>
<organism evidence="2 3">
    <name type="scientific">Pandoraea pnomenusa</name>
    <dbReference type="NCBI Taxonomy" id="93220"/>
    <lineage>
        <taxon>Bacteria</taxon>
        <taxon>Pseudomonadati</taxon>
        <taxon>Pseudomonadota</taxon>
        <taxon>Betaproteobacteria</taxon>
        <taxon>Burkholderiales</taxon>
        <taxon>Burkholderiaceae</taxon>
        <taxon>Pandoraea</taxon>
    </lineage>
</organism>
<evidence type="ECO:0000256" key="1">
    <source>
        <dbReference type="SAM" id="Phobius"/>
    </source>
</evidence>
<feature type="transmembrane region" description="Helical" evidence="1">
    <location>
        <begin position="116"/>
        <end position="134"/>
    </location>
</feature>